<evidence type="ECO:0000259" key="4">
    <source>
        <dbReference type="Pfam" id="PF20720"/>
    </source>
</evidence>
<evidence type="ECO:0000313" key="6">
    <source>
        <dbReference type="Proteomes" id="UP001519460"/>
    </source>
</evidence>
<organism evidence="5 6">
    <name type="scientific">Batillaria attramentaria</name>
    <dbReference type="NCBI Taxonomy" id="370345"/>
    <lineage>
        <taxon>Eukaryota</taxon>
        <taxon>Metazoa</taxon>
        <taxon>Spiralia</taxon>
        <taxon>Lophotrochozoa</taxon>
        <taxon>Mollusca</taxon>
        <taxon>Gastropoda</taxon>
        <taxon>Caenogastropoda</taxon>
        <taxon>Sorbeoconcha</taxon>
        <taxon>Cerithioidea</taxon>
        <taxon>Batillariidae</taxon>
        <taxon>Batillaria</taxon>
    </lineage>
</organism>
<gene>
    <name evidence="5" type="ORF">BaRGS_00021464</name>
</gene>
<dbReference type="Gene3D" id="1.25.40.20">
    <property type="entry name" value="Ankyrin repeat-containing domain"/>
    <property type="match status" value="5"/>
</dbReference>
<dbReference type="InterPro" id="IPR051165">
    <property type="entry name" value="Multifunctional_ANK_Repeat"/>
</dbReference>
<dbReference type="InterPro" id="IPR027417">
    <property type="entry name" value="P-loop_NTPase"/>
</dbReference>
<dbReference type="PROSITE" id="PS50088">
    <property type="entry name" value="ANK_REPEAT"/>
    <property type="match status" value="10"/>
</dbReference>
<dbReference type="Pfam" id="PF13857">
    <property type="entry name" value="Ank_5"/>
    <property type="match status" value="1"/>
</dbReference>
<dbReference type="EMBL" id="JACVVK020000167">
    <property type="protein sequence ID" value="KAK7487236.1"/>
    <property type="molecule type" value="Genomic_DNA"/>
</dbReference>
<feature type="repeat" description="ANK" evidence="3">
    <location>
        <begin position="1008"/>
        <end position="1040"/>
    </location>
</feature>
<feature type="domain" description="Novel STAND NTPase 3" evidence="4">
    <location>
        <begin position="59"/>
        <end position="215"/>
    </location>
</feature>
<proteinExistence type="predicted"/>
<feature type="repeat" description="ANK" evidence="3">
    <location>
        <begin position="810"/>
        <end position="842"/>
    </location>
</feature>
<evidence type="ECO:0000256" key="3">
    <source>
        <dbReference type="PROSITE-ProRule" id="PRU00023"/>
    </source>
</evidence>
<dbReference type="PANTHER" id="PTHR24123:SF33">
    <property type="entry name" value="PROTEIN HOS4"/>
    <property type="match status" value="1"/>
</dbReference>
<feature type="repeat" description="ANK" evidence="3">
    <location>
        <begin position="942"/>
        <end position="974"/>
    </location>
</feature>
<keyword evidence="1" id="KW-0677">Repeat</keyword>
<keyword evidence="6" id="KW-1185">Reference proteome</keyword>
<keyword evidence="2 3" id="KW-0040">ANK repeat</keyword>
<protein>
    <recommendedName>
        <fullName evidence="4">Novel STAND NTPase 3 domain-containing protein</fullName>
    </recommendedName>
</protein>
<feature type="repeat" description="ANK" evidence="3">
    <location>
        <begin position="777"/>
        <end position="809"/>
    </location>
</feature>
<evidence type="ECO:0000256" key="1">
    <source>
        <dbReference type="ARBA" id="ARBA00022737"/>
    </source>
</evidence>
<dbReference type="PANTHER" id="PTHR24123">
    <property type="entry name" value="ANKYRIN REPEAT-CONTAINING"/>
    <property type="match status" value="1"/>
</dbReference>
<dbReference type="SMART" id="SM00248">
    <property type="entry name" value="ANK"/>
    <property type="match status" value="12"/>
</dbReference>
<accession>A0ABD0KJQ8</accession>
<feature type="repeat" description="ANK" evidence="3">
    <location>
        <begin position="876"/>
        <end position="908"/>
    </location>
</feature>
<dbReference type="Pfam" id="PF20720">
    <property type="entry name" value="nSTAND3"/>
    <property type="match status" value="1"/>
</dbReference>
<feature type="repeat" description="ANK" evidence="3">
    <location>
        <begin position="843"/>
        <end position="875"/>
    </location>
</feature>
<comment type="caution">
    <text evidence="5">The sequence shown here is derived from an EMBL/GenBank/DDBJ whole genome shotgun (WGS) entry which is preliminary data.</text>
</comment>
<dbReference type="InterPro" id="IPR049050">
    <property type="entry name" value="nSTAND3"/>
</dbReference>
<dbReference type="SUPFAM" id="SSF48403">
    <property type="entry name" value="Ankyrin repeat"/>
    <property type="match status" value="2"/>
</dbReference>
<dbReference type="InterPro" id="IPR002110">
    <property type="entry name" value="Ankyrin_rpt"/>
</dbReference>
<reference evidence="5 6" key="1">
    <citation type="journal article" date="2023" name="Sci. Data">
        <title>Genome assembly of the Korean intertidal mud-creeper Batillaria attramentaria.</title>
        <authorList>
            <person name="Patra A.K."/>
            <person name="Ho P.T."/>
            <person name="Jun S."/>
            <person name="Lee S.J."/>
            <person name="Kim Y."/>
            <person name="Won Y.J."/>
        </authorList>
    </citation>
    <scope>NUCLEOTIDE SEQUENCE [LARGE SCALE GENOMIC DNA]</scope>
    <source>
        <strain evidence="5">Wonlab-2016</strain>
    </source>
</reference>
<feature type="repeat" description="ANK" evidence="3">
    <location>
        <begin position="909"/>
        <end position="941"/>
    </location>
</feature>
<dbReference type="SUPFAM" id="SSF52540">
    <property type="entry name" value="P-loop containing nucleoside triphosphate hydrolases"/>
    <property type="match status" value="1"/>
</dbReference>
<dbReference type="PRINTS" id="PR01415">
    <property type="entry name" value="ANKYRIN"/>
</dbReference>
<feature type="repeat" description="ANK" evidence="3">
    <location>
        <begin position="744"/>
        <end position="776"/>
    </location>
</feature>
<dbReference type="PROSITE" id="PS50297">
    <property type="entry name" value="ANK_REP_REGION"/>
    <property type="match status" value="10"/>
</dbReference>
<name>A0ABD0KJQ8_9CAEN</name>
<feature type="repeat" description="ANK" evidence="3">
    <location>
        <begin position="975"/>
        <end position="1007"/>
    </location>
</feature>
<dbReference type="AlphaFoldDB" id="A0ABD0KJQ8"/>
<dbReference type="Gene3D" id="3.40.50.300">
    <property type="entry name" value="P-loop containing nucleotide triphosphate hydrolases"/>
    <property type="match status" value="1"/>
</dbReference>
<dbReference type="Proteomes" id="UP001519460">
    <property type="component" value="Unassembled WGS sequence"/>
</dbReference>
<dbReference type="Pfam" id="PF12796">
    <property type="entry name" value="Ank_2"/>
    <property type="match status" value="3"/>
</dbReference>
<dbReference type="Pfam" id="PF00023">
    <property type="entry name" value="Ank"/>
    <property type="match status" value="1"/>
</dbReference>
<feature type="repeat" description="ANK" evidence="3">
    <location>
        <begin position="653"/>
        <end position="685"/>
    </location>
</feature>
<sequence>MSKEVAASPTDVVSGGSGNLDQYSWDVFQRHLSDTSRDWEPDFQQVHSELTIDSDRSHFVRTPDLEEASDILEETGRVVLCGPPGSGKTTLGHALLRQYRHKGHKTYVLANVKDWFKYVSEGRRSVVLMDLTLGEVRVDRAEYKQWRNIKRSVLELNKTGDCLLVLTVYPHILRELHVLDAGTESPLLESMVVVHLMRDPLDKELKRKMLNVHLKELHLDTPDQDALVTEILQKDVSGAAFPWCCRQLVWRQRSSESGDVLSESTHLMKSISPTDTFSAQSECYVPLLQLIITSPEHGETMAAVMSLTMLSLGRFLHNPRSAKSELEKLGFRDLSHYSLDQFADVLKDSILNANGDDFYGRTIYNAVGLALGRSFSLPILLKVCDVTFLVQHVRTKETATEFSVTIGPSPDDRQLLMQTIYEHMVSGRLPELCQHPSLHCPQFLQEFDAFCRANKNYVQRLVSAVDTVHKMSLLYWSVWEPSGNLTKWCLERSEGEINRCDHLYSVLELARACNVAADVFGVENRTLVAVLSWCTQTYVNTRKRKKRTLLKRLVNKADTRGAFHATTDVPYLSRDQCLTPEFKAIRDRITADIQSHCFCYLENVLLRIPNTLVRMEVRSSDDGDKVHVVVPSKQWYLALRLLADRQVDERDEEGNTLLHVAADTGDLDVVKIAVKSGASLTARNNRGQNPPQLAAVRREQEETQAPTGKNCIGDLHNACRDGDEDTVKVLLCAGVSLQDKGGTGGSTPLHVACKANQADIASLLLSLDAVVNVKDDRGYTPLHCTCKFGQSPFAQLLIQHRADVNMKDNRGCTPLHYACMRGQTQTGQMLIQHQADVNVKDNKGRTPLHYACKYDQIQTAQLLIQHQADVNMKSNNGWTPLHWACVNSQSKTAALLVQHHADVNLHDSMGETPLHYVCGNGETQAALLLIQHRAMVNMKDTAGFSPLHYACGNGHQQTAALLIQHHADVNLQDNNGWTPLHSSCSTGSTQSALLLIQHHADVNKSAKDGRTPLDIAIHSERSDTASLLIQHGVTVKRNSTTHKKLSSLGIEIPNTSFRSGD</sequence>
<evidence type="ECO:0000256" key="2">
    <source>
        <dbReference type="ARBA" id="ARBA00023043"/>
    </source>
</evidence>
<evidence type="ECO:0000313" key="5">
    <source>
        <dbReference type="EMBL" id="KAK7487236.1"/>
    </source>
</evidence>
<dbReference type="InterPro" id="IPR036770">
    <property type="entry name" value="Ankyrin_rpt-contain_sf"/>
</dbReference>